<feature type="signal peptide" evidence="3">
    <location>
        <begin position="1"/>
        <end position="24"/>
    </location>
</feature>
<organism evidence="4 5">
    <name type="scientific">Thanatephorus cucumeris (strain AG1-IB / isolate 7/3/14)</name>
    <name type="common">Lettuce bottom rot fungus</name>
    <name type="synonym">Rhizoctonia solani</name>
    <dbReference type="NCBI Taxonomy" id="1108050"/>
    <lineage>
        <taxon>Eukaryota</taxon>
        <taxon>Fungi</taxon>
        <taxon>Dikarya</taxon>
        <taxon>Basidiomycota</taxon>
        <taxon>Agaricomycotina</taxon>
        <taxon>Agaricomycetes</taxon>
        <taxon>Cantharellales</taxon>
        <taxon>Ceratobasidiaceae</taxon>
        <taxon>Rhizoctonia</taxon>
        <taxon>Rhizoctonia solani AG-1</taxon>
    </lineage>
</organism>
<feature type="compositionally biased region" description="Polar residues" evidence="1">
    <location>
        <begin position="109"/>
        <end position="124"/>
    </location>
</feature>
<feature type="chain" id="PRO_5002113839" evidence="3">
    <location>
        <begin position="25"/>
        <end position="162"/>
    </location>
</feature>
<keyword evidence="2" id="KW-0472">Membrane</keyword>
<gene>
    <name evidence="4" type="ORF">RSOLAG1IB_01788</name>
</gene>
<name>A0A0B7FCL3_THACB</name>
<keyword evidence="3" id="KW-0732">Signal</keyword>
<evidence type="ECO:0000313" key="4">
    <source>
        <dbReference type="EMBL" id="CEL55776.1"/>
    </source>
</evidence>
<reference evidence="4 5" key="1">
    <citation type="submission" date="2014-11" db="EMBL/GenBank/DDBJ databases">
        <authorList>
            <person name="Wibberg Daniel"/>
        </authorList>
    </citation>
    <scope>NUCLEOTIDE SEQUENCE [LARGE SCALE GENOMIC DNA]</scope>
    <source>
        <strain evidence="4">Rhizoctonia solani AG1-IB 7/3/14</strain>
    </source>
</reference>
<feature type="region of interest" description="Disordered" evidence="1">
    <location>
        <begin position="80"/>
        <end position="162"/>
    </location>
</feature>
<evidence type="ECO:0000313" key="5">
    <source>
        <dbReference type="Proteomes" id="UP000059188"/>
    </source>
</evidence>
<keyword evidence="2" id="KW-0812">Transmembrane</keyword>
<evidence type="ECO:0000256" key="2">
    <source>
        <dbReference type="SAM" id="Phobius"/>
    </source>
</evidence>
<sequence length="162" mass="17377">MNNYSKVLIGSLALALANIPVADARSCYYDRWGRYRCRGGLSRAARIGMGIGIAVAALLVLGLFWCLFILRRRRARRANGGVSAATGPFQHDKHPQQPGGYQPYPGSSDYENQNGHGYGSSNYPVNEPQFPTPSYQGNGAYAPPTGPPPAQYAPPSGPPPAK</sequence>
<dbReference type="OrthoDB" id="3245456at2759"/>
<protein>
    <submittedName>
        <fullName evidence="4">Uncharacterized protein</fullName>
    </submittedName>
</protein>
<dbReference type="Proteomes" id="UP000059188">
    <property type="component" value="Unassembled WGS sequence"/>
</dbReference>
<dbReference type="STRING" id="1108050.A0A0B7FCL3"/>
<accession>A0A0B7FCL3</accession>
<evidence type="ECO:0000256" key="1">
    <source>
        <dbReference type="SAM" id="MobiDB-lite"/>
    </source>
</evidence>
<feature type="compositionally biased region" description="Low complexity" evidence="1">
    <location>
        <begin position="96"/>
        <end position="106"/>
    </location>
</feature>
<keyword evidence="5" id="KW-1185">Reference proteome</keyword>
<proteinExistence type="predicted"/>
<feature type="transmembrane region" description="Helical" evidence="2">
    <location>
        <begin position="48"/>
        <end position="70"/>
    </location>
</feature>
<dbReference type="EMBL" id="LN679101">
    <property type="protein sequence ID" value="CEL55776.1"/>
    <property type="molecule type" value="Genomic_DNA"/>
</dbReference>
<feature type="compositionally biased region" description="Pro residues" evidence="1">
    <location>
        <begin position="144"/>
        <end position="162"/>
    </location>
</feature>
<evidence type="ECO:0000256" key="3">
    <source>
        <dbReference type="SAM" id="SignalP"/>
    </source>
</evidence>
<dbReference type="AlphaFoldDB" id="A0A0B7FCL3"/>
<keyword evidence="2" id="KW-1133">Transmembrane helix</keyword>